<evidence type="ECO:0000256" key="1">
    <source>
        <dbReference type="ARBA" id="ARBA00022741"/>
    </source>
</evidence>
<dbReference type="InterPro" id="IPR042099">
    <property type="entry name" value="ANL_N_sf"/>
</dbReference>
<dbReference type="Proteomes" id="UP000187209">
    <property type="component" value="Unassembled WGS sequence"/>
</dbReference>
<proteinExistence type="predicted"/>
<protein>
    <recommendedName>
        <fullName evidence="8">AMP-dependent synthetase/ligase domain-containing protein</fullName>
    </recommendedName>
</protein>
<evidence type="ECO:0000313" key="7">
    <source>
        <dbReference type="Proteomes" id="UP000187209"/>
    </source>
</evidence>
<sequence>MGQASYKSKTIYSKEVQGPSNPGESSIFIHPESSDFQENDLPSKARTLYESFMHSANKWPNNNCLGTFIKTENQCEYKWKCYSSVLKKVLKIGYGLDCLKLTTSDNTGYSYLGIYSNNRAEWILMDLACMSQSIVSIPLYDIHQSESLIKIIDETEMRGLACSYKLLKNIYDIKSQGRAKSLTIIIVFEKIQASDRQTAEVFGINLVSLKKITKLRTSGTPNPPSTDTWLTICYTSGTAGVSNGAIISHKNMMTTLSGVYNSKLRFFHSDIHFSYLPLAHIFERAVSHYILSLGASIGFYRGDISTIIDDMSILRPTVFISVPRIFKRFYDKIQEVVNSTTGPKKKIIQRAIKVKLRNYDKKGKITHKIWDKLVMKKFQTIIGGRVRVMITGSAPIASEIIRFLRVCFSCIFIEGYGQTEVCSASTVTNINDTSLGHVGGPLPLLELKLVDVPEMGYKSEDLDDHGNKMPRGEICLRGPAVFSGYYKSSELNSLIFDQDGWLHTGDIGAILYENKALKVIDRKYNCFKLAEGEYIAPEKIESVYLNSPFVSQVFVYGSSLETFIVAVVIPDEDYIRKAWMRPEKNIRDKKFSEICEMPDIKNIVMQSMIEKGRENKLMGFEIVKKIHLDSVLWTTDDMLTPTQKLRRYMAKQKYQEILNKMYSEEQNI</sequence>
<name>A0A1R2AYT1_9CILI</name>
<dbReference type="PANTHER" id="PTHR43272:SF33">
    <property type="entry name" value="AMP-BINDING DOMAIN-CONTAINING PROTEIN-RELATED"/>
    <property type="match status" value="1"/>
</dbReference>
<keyword evidence="1" id="KW-0547">Nucleotide-binding</keyword>
<evidence type="ECO:0000256" key="2">
    <source>
        <dbReference type="ARBA" id="ARBA00022840"/>
    </source>
</evidence>
<feature type="domain" description="AMP-dependent synthetase/ligase" evidence="4">
    <location>
        <begin position="54"/>
        <end position="486"/>
    </location>
</feature>
<dbReference type="EMBL" id="MPUH01001171">
    <property type="protein sequence ID" value="OMJ69666.1"/>
    <property type="molecule type" value="Genomic_DNA"/>
</dbReference>
<feature type="compositionally biased region" description="Polar residues" evidence="3">
    <location>
        <begin position="1"/>
        <end position="11"/>
    </location>
</feature>
<dbReference type="Pfam" id="PF00501">
    <property type="entry name" value="AMP-binding"/>
    <property type="match status" value="1"/>
</dbReference>
<feature type="domain" description="AMP-binding enzyme C-terminal" evidence="5">
    <location>
        <begin position="539"/>
        <end position="615"/>
    </location>
</feature>
<dbReference type="GO" id="GO:0005524">
    <property type="term" value="F:ATP binding"/>
    <property type="evidence" value="ECO:0007669"/>
    <property type="project" value="UniProtKB-KW"/>
</dbReference>
<keyword evidence="7" id="KW-1185">Reference proteome</keyword>
<evidence type="ECO:0000256" key="3">
    <source>
        <dbReference type="SAM" id="MobiDB-lite"/>
    </source>
</evidence>
<dbReference type="Gene3D" id="3.40.50.12780">
    <property type="entry name" value="N-terminal domain of ligase-like"/>
    <property type="match status" value="1"/>
</dbReference>
<dbReference type="GO" id="GO:0016020">
    <property type="term" value="C:membrane"/>
    <property type="evidence" value="ECO:0007669"/>
    <property type="project" value="TreeGrafter"/>
</dbReference>
<dbReference type="SUPFAM" id="SSF56801">
    <property type="entry name" value="Acetyl-CoA synthetase-like"/>
    <property type="match status" value="1"/>
</dbReference>
<dbReference type="InterPro" id="IPR025110">
    <property type="entry name" value="AMP-bd_C"/>
</dbReference>
<evidence type="ECO:0000313" key="6">
    <source>
        <dbReference type="EMBL" id="OMJ69666.1"/>
    </source>
</evidence>
<organism evidence="6 7">
    <name type="scientific">Stentor coeruleus</name>
    <dbReference type="NCBI Taxonomy" id="5963"/>
    <lineage>
        <taxon>Eukaryota</taxon>
        <taxon>Sar</taxon>
        <taxon>Alveolata</taxon>
        <taxon>Ciliophora</taxon>
        <taxon>Postciliodesmatophora</taxon>
        <taxon>Heterotrichea</taxon>
        <taxon>Heterotrichida</taxon>
        <taxon>Stentoridae</taxon>
        <taxon>Stentor</taxon>
    </lineage>
</organism>
<accession>A0A1R2AYT1</accession>
<dbReference type="OrthoDB" id="1700726at2759"/>
<dbReference type="Pfam" id="PF13193">
    <property type="entry name" value="AMP-binding_C"/>
    <property type="match status" value="1"/>
</dbReference>
<gene>
    <name evidence="6" type="ORF">SteCoe_32541</name>
</gene>
<feature type="region of interest" description="Disordered" evidence="3">
    <location>
        <begin position="1"/>
        <end position="24"/>
    </location>
</feature>
<reference evidence="6 7" key="1">
    <citation type="submission" date="2016-11" db="EMBL/GenBank/DDBJ databases">
        <title>The macronuclear genome of Stentor coeruleus: a giant cell with tiny introns.</title>
        <authorList>
            <person name="Slabodnick M."/>
            <person name="Ruby J.G."/>
            <person name="Reiff S.B."/>
            <person name="Swart E.C."/>
            <person name="Gosai S."/>
            <person name="Prabakaran S."/>
            <person name="Witkowska E."/>
            <person name="Larue G.E."/>
            <person name="Fisher S."/>
            <person name="Freeman R.M."/>
            <person name="Gunawardena J."/>
            <person name="Chu W."/>
            <person name="Stover N.A."/>
            <person name="Gregory B.D."/>
            <person name="Nowacki M."/>
            <person name="Derisi J."/>
            <person name="Roy S.W."/>
            <person name="Marshall W.F."/>
            <person name="Sood P."/>
        </authorList>
    </citation>
    <scope>NUCLEOTIDE SEQUENCE [LARGE SCALE GENOMIC DNA]</scope>
    <source>
        <strain evidence="6">WM001</strain>
    </source>
</reference>
<evidence type="ECO:0000259" key="4">
    <source>
        <dbReference type="Pfam" id="PF00501"/>
    </source>
</evidence>
<evidence type="ECO:0008006" key="8">
    <source>
        <dbReference type="Google" id="ProtNLM"/>
    </source>
</evidence>
<dbReference type="GO" id="GO:0004467">
    <property type="term" value="F:long-chain fatty acid-CoA ligase activity"/>
    <property type="evidence" value="ECO:0007669"/>
    <property type="project" value="TreeGrafter"/>
</dbReference>
<evidence type="ECO:0000259" key="5">
    <source>
        <dbReference type="Pfam" id="PF13193"/>
    </source>
</evidence>
<dbReference type="PANTHER" id="PTHR43272">
    <property type="entry name" value="LONG-CHAIN-FATTY-ACID--COA LIGASE"/>
    <property type="match status" value="1"/>
</dbReference>
<dbReference type="InterPro" id="IPR000873">
    <property type="entry name" value="AMP-dep_synth/lig_dom"/>
</dbReference>
<keyword evidence="2" id="KW-0067">ATP-binding</keyword>
<dbReference type="AlphaFoldDB" id="A0A1R2AYT1"/>
<comment type="caution">
    <text evidence="6">The sequence shown here is derived from an EMBL/GenBank/DDBJ whole genome shotgun (WGS) entry which is preliminary data.</text>
</comment>
<dbReference type="GO" id="GO:0005783">
    <property type="term" value="C:endoplasmic reticulum"/>
    <property type="evidence" value="ECO:0007669"/>
    <property type="project" value="TreeGrafter"/>
</dbReference>